<dbReference type="PANTHER" id="PTHR11699">
    <property type="entry name" value="ALDEHYDE DEHYDROGENASE-RELATED"/>
    <property type="match status" value="1"/>
</dbReference>
<feature type="domain" description="Aldehyde dehydrogenase" evidence="2">
    <location>
        <begin position="285"/>
        <end position="334"/>
    </location>
</feature>
<sequence>MATVNAGLFINGECVDPVKKATVDVVNTATGKVITSFAAGASKDVDIAVDAARKSFKASWGLNYHGVTWGKLIKKAKDLIEQHFDEFAALEALDTNDKKLAYTRRGPFGIVGQIILENFPLLMAAAKIGPALPPRHWQRRCFEVDEAGFPPGVVNIVNGYGNNVMKAVAESNLKVVTLELGGKTPTIIFDDANLEQAVKWAAHGILSDFRTGQACTAGSRIFIQDGIYSAFLEKITEIAKGLHATTGDPFAQGTEHGPQVSQTQFDRVMGYIHSGKEEGATVHFVASVMRFKAEDDVIEAANNTTYGLACNVFSENLGRALRVAHSIEAGTAWLCGQLSTLSSLPDEQVFLR</sequence>
<dbReference type="AlphaFoldDB" id="A0A369J1P5"/>
<dbReference type="Gene3D" id="3.40.309.10">
    <property type="entry name" value="Aldehyde Dehydrogenase, Chain A, domain 2"/>
    <property type="match status" value="2"/>
</dbReference>
<dbReference type="EMBL" id="LUEZ02000223">
    <property type="protein sequence ID" value="RDB15050.1"/>
    <property type="molecule type" value="Genomic_DNA"/>
</dbReference>
<dbReference type="InterPro" id="IPR015590">
    <property type="entry name" value="Aldehyde_DH_dom"/>
</dbReference>
<dbReference type="InterPro" id="IPR016162">
    <property type="entry name" value="Ald_DH_N"/>
</dbReference>
<dbReference type="SUPFAM" id="SSF53720">
    <property type="entry name" value="ALDH-like"/>
    <property type="match status" value="1"/>
</dbReference>
<proteinExistence type="inferred from homology"/>
<organism evidence="3 4">
    <name type="scientific">Hypsizygus marmoreus</name>
    <name type="common">White beech mushroom</name>
    <name type="synonym">Agaricus marmoreus</name>
    <dbReference type="NCBI Taxonomy" id="39966"/>
    <lineage>
        <taxon>Eukaryota</taxon>
        <taxon>Fungi</taxon>
        <taxon>Dikarya</taxon>
        <taxon>Basidiomycota</taxon>
        <taxon>Agaricomycotina</taxon>
        <taxon>Agaricomycetes</taxon>
        <taxon>Agaricomycetidae</taxon>
        <taxon>Agaricales</taxon>
        <taxon>Tricholomatineae</taxon>
        <taxon>Lyophyllaceae</taxon>
        <taxon>Hypsizygus</taxon>
    </lineage>
</organism>
<evidence type="ECO:0000313" key="3">
    <source>
        <dbReference type="EMBL" id="RDB15050.1"/>
    </source>
</evidence>
<comment type="caution">
    <text evidence="3">The sequence shown here is derived from an EMBL/GenBank/DDBJ whole genome shotgun (WGS) entry which is preliminary data.</text>
</comment>
<dbReference type="GO" id="GO:0016620">
    <property type="term" value="F:oxidoreductase activity, acting on the aldehyde or oxo group of donors, NAD or NADP as acceptor"/>
    <property type="evidence" value="ECO:0007669"/>
    <property type="project" value="InterPro"/>
</dbReference>
<protein>
    <submittedName>
        <fullName evidence="3">Aldehyde dehydrogenase</fullName>
    </submittedName>
</protein>
<dbReference type="Proteomes" id="UP000076154">
    <property type="component" value="Unassembled WGS sequence"/>
</dbReference>
<dbReference type="InterPro" id="IPR016163">
    <property type="entry name" value="Ald_DH_C"/>
</dbReference>
<keyword evidence="4" id="KW-1185">Reference proteome</keyword>
<gene>
    <name evidence="3" type="primary">aldA_2</name>
    <name evidence="3" type="ORF">Hypma_005453</name>
</gene>
<feature type="domain" description="Aldehyde dehydrogenase" evidence="2">
    <location>
        <begin position="161"/>
        <end position="282"/>
    </location>
</feature>
<dbReference type="InterPro" id="IPR016161">
    <property type="entry name" value="Ald_DH/histidinol_DH"/>
</dbReference>
<dbReference type="STRING" id="39966.A0A369J1P5"/>
<dbReference type="InParanoid" id="A0A369J1P5"/>
<dbReference type="OrthoDB" id="310895at2759"/>
<feature type="domain" description="Aldehyde dehydrogenase" evidence="2">
    <location>
        <begin position="21"/>
        <end position="95"/>
    </location>
</feature>
<comment type="similarity">
    <text evidence="1">Belongs to the aldehyde dehydrogenase family.</text>
</comment>
<evidence type="ECO:0000256" key="1">
    <source>
        <dbReference type="ARBA" id="ARBA00009986"/>
    </source>
</evidence>
<evidence type="ECO:0000313" key="4">
    <source>
        <dbReference type="Proteomes" id="UP000076154"/>
    </source>
</evidence>
<accession>A0A369J1P5</accession>
<name>A0A369J1P5_HYPMA</name>
<evidence type="ECO:0000259" key="2">
    <source>
        <dbReference type="Pfam" id="PF00171"/>
    </source>
</evidence>
<dbReference type="Gene3D" id="3.40.605.10">
    <property type="entry name" value="Aldehyde Dehydrogenase, Chain A, domain 1"/>
    <property type="match status" value="3"/>
</dbReference>
<reference evidence="3" key="1">
    <citation type="submission" date="2018-04" db="EMBL/GenBank/DDBJ databases">
        <title>Whole genome sequencing of Hypsizygus marmoreus.</title>
        <authorList>
            <person name="Choi I.-G."/>
            <person name="Min B."/>
            <person name="Kim J.-G."/>
            <person name="Kim S."/>
            <person name="Oh Y.-L."/>
            <person name="Kong W.-S."/>
            <person name="Park H."/>
            <person name="Jeong J."/>
            <person name="Song E.-S."/>
        </authorList>
    </citation>
    <scope>NUCLEOTIDE SEQUENCE [LARGE SCALE GENOMIC DNA]</scope>
    <source>
        <strain evidence="3">51987-8</strain>
    </source>
</reference>
<dbReference type="Pfam" id="PF00171">
    <property type="entry name" value="Aldedh"/>
    <property type="match status" value="3"/>
</dbReference>